<keyword evidence="4 11" id="KW-0479">Metal-binding</keyword>
<evidence type="ECO:0000259" key="15">
    <source>
        <dbReference type="SMART" id="SM00382"/>
    </source>
</evidence>
<gene>
    <name evidence="11 16" type="primary">ftsH</name>
    <name evidence="16" type="ORF">ACFFJD_07490</name>
</gene>
<dbReference type="InterPro" id="IPR005936">
    <property type="entry name" value="FtsH"/>
</dbReference>
<dbReference type="EC" id="3.4.24.-" evidence="11"/>
<dbReference type="Gene3D" id="1.20.58.760">
    <property type="entry name" value="Peptidase M41"/>
    <property type="match status" value="1"/>
</dbReference>
<feature type="compositionally biased region" description="Gly residues" evidence="14">
    <location>
        <begin position="736"/>
        <end position="748"/>
    </location>
</feature>
<feature type="region of interest" description="Disordered" evidence="14">
    <location>
        <begin position="618"/>
        <end position="792"/>
    </location>
</feature>
<feature type="compositionally biased region" description="Pro residues" evidence="14">
    <location>
        <begin position="647"/>
        <end position="672"/>
    </location>
</feature>
<dbReference type="Proteomes" id="UP001589783">
    <property type="component" value="Unassembled WGS sequence"/>
</dbReference>
<feature type="transmembrane region" description="Helical" evidence="11">
    <location>
        <begin position="113"/>
        <end position="134"/>
    </location>
</feature>
<keyword evidence="11" id="KW-1003">Cell membrane</keyword>
<evidence type="ECO:0000256" key="7">
    <source>
        <dbReference type="ARBA" id="ARBA00022833"/>
    </source>
</evidence>
<dbReference type="HAMAP" id="MF_01458">
    <property type="entry name" value="FtsH"/>
    <property type="match status" value="1"/>
</dbReference>
<evidence type="ECO:0000256" key="13">
    <source>
        <dbReference type="SAM" id="Coils"/>
    </source>
</evidence>
<dbReference type="SMART" id="SM00382">
    <property type="entry name" value="AAA"/>
    <property type="match status" value="1"/>
</dbReference>
<feature type="binding site" evidence="11">
    <location>
        <begin position="207"/>
        <end position="214"/>
    </location>
    <ligand>
        <name>ATP</name>
        <dbReference type="ChEBI" id="CHEBI:30616"/>
    </ligand>
</feature>
<name>A0ABV6H745_9ACTN</name>
<sequence length="792" mass="85511">MNRKKLYRNLAIVAVIIFALWGISVLTADDNEYTGVDTSVAMSQLNIKNTEFIQIDDKEQRLRITLKDPIKVDDKDVTKIEAQYPSGVSARVFQTATTTGAPYQTHITKDSGFWQSLLIFVLPMVILFGLFFFVMSRMQGGGRGGVMGFGKSKAKQLTKDMPKTTFADVAGADEAVEELDEIRDFLQNPARYQALGAKIPKGVLLYGPPGTGKTLLARAVAGEAGVPFYTISGSDFVEMFVGVGASRVRDLFEQAKENSPCIIFVDEIDAVGRQRGAGLGGGHDEREQTLNQLLVEMDGFGERSGVIVMAATNRPDILDPALLRPGRFDRQIPVGNADIAGRRAILGVHAKGKPIAPDADLDGLAKRTPGMSGADLANVINEAALLTAREHKTVITNELLEEAVDRVVGGPRRKSRVISEHEKKVVAYHESGHTLAAWAMPDLDPIYKVTILARGRTGGHALAVPEQDKDVMTRSEMIARLVMAMGGRAAEELVFHEPTTGASSDIDQATKIARAMVTEYGMSARLGAVRYGHDQGDPFLGRGGMGGGTPEYSSGVAAEIDEEVRRLIEASHTEAWAILDQYRDKLDELAGALLEKETLVRKDLEKILEGVEKRPRMTEFSEFGKRTPSTKPPIKTPGELAIERGEPWPPEPEPAPVPQQPIPPQYGHPAPNPGTGAQPQYPDLSGRVPGQYPGANGQPQPHAPQPPYGQPQYGQPQYGQPQYGQPQYGQPAPGQPGYGQPGQPGYGQPGTAPNGQPTGQPGQGSGGTRPDYGAPRDWQAPGWPPADDPRNN</sequence>
<evidence type="ECO:0000256" key="4">
    <source>
        <dbReference type="ARBA" id="ARBA00022723"/>
    </source>
</evidence>
<dbReference type="Gene3D" id="1.10.8.60">
    <property type="match status" value="1"/>
</dbReference>
<comment type="similarity">
    <text evidence="11">In the central section; belongs to the AAA ATPase family.</text>
</comment>
<dbReference type="Pfam" id="PF01434">
    <property type="entry name" value="Peptidase_M41"/>
    <property type="match status" value="1"/>
</dbReference>
<dbReference type="EMBL" id="JBHLWV010000016">
    <property type="protein sequence ID" value="MFC0314694.1"/>
    <property type="molecule type" value="Genomic_DNA"/>
</dbReference>
<feature type="binding site" evidence="11">
    <location>
        <position position="429"/>
    </location>
    <ligand>
        <name>Zn(2+)</name>
        <dbReference type="ChEBI" id="CHEBI:29105"/>
        <note>catalytic</note>
    </ligand>
</feature>
<dbReference type="Pfam" id="PF17862">
    <property type="entry name" value="AAA_lid_3"/>
    <property type="match status" value="1"/>
</dbReference>
<dbReference type="Gene3D" id="3.40.50.300">
    <property type="entry name" value="P-loop containing nucleotide triphosphate hydrolases"/>
    <property type="match status" value="1"/>
</dbReference>
<dbReference type="SUPFAM" id="SSF140990">
    <property type="entry name" value="FtsH protease domain-like"/>
    <property type="match status" value="1"/>
</dbReference>
<dbReference type="PROSITE" id="PS00674">
    <property type="entry name" value="AAA"/>
    <property type="match status" value="1"/>
</dbReference>
<accession>A0ABV6H745</accession>
<comment type="caution">
    <text evidence="16">The sequence shown here is derived from an EMBL/GenBank/DDBJ whole genome shotgun (WGS) entry which is preliminary data.</text>
</comment>
<keyword evidence="13" id="KW-0175">Coiled coil</keyword>
<evidence type="ECO:0000256" key="1">
    <source>
        <dbReference type="ARBA" id="ARBA00004370"/>
    </source>
</evidence>
<evidence type="ECO:0000256" key="9">
    <source>
        <dbReference type="ARBA" id="ARBA00023049"/>
    </source>
</evidence>
<keyword evidence="11" id="KW-0812">Transmembrane</keyword>
<evidence type="ECO:0000256" key="5">
    <source>
        <dbReference type="ARBA" id="ARBA00022741"/>
    </source>
</evidence>
<comment type="similarity">
    <text evidence="2 11">In the C-terminal section; belongs to the peptidase M41 family.</text>
</comment>
<keyword evidence="11" id="KW-1133">Transmembrane helix</keyword>
<dbReference type="InterPro" id="IPR041569">
    <property type="entry name" value="AAA_lid_3"/>
</dbReference>
<comment type="caution">
    <text evidence="11">Lacks conserved residue(s) required for the propagation of feature annotation.</text>
</comment>
<dbReference type="InterPro" id="IPR003960">
    <property type="entry name" value="ATPase_AAA_CS"/>
</dbReference>
<dbReference type="CDD" id="cd19501">
    <property type="entry name" value="RecA-like_FtsH"/>
    <property type="match status" value="1"/>
</dbReference>
<protein>
    <recommendedName>
        <fullName evidence="11">ATP-dependent zinc metalloprotease FtsH</fullName>
        <ecNumber evidence="11">3.4.24.-</ecNumber>
    </recommendedName>
</protein>
<comment type="cofactor">
    <cofactor evidence="11">
        <name>Zn(2+)</name>
        <dbReference type="ChEBI" id="CHEBI:29105"/>
    </cofactor>
    <text evidence="11">Binds 1 zinc ion per subunit.</text>
</comment>
<feature type="compositionally biased region" description="Low complexity" evidence="14">
    <location>
        <begin position="710"/>
        <end position="732"/>
    </location>
</feature>
<dbReference type="InterPro" id="IPR003959">
    <property type="entry name" value="ATPase_AAA_core"/>
</dbReference>
<comment type="similarity">
    <text evidence="12">Belongs to the AAA ATPase family.</text>
</comment>
<reference evidence="16 17" key="1">
    <citation type="submission" date="2024-09" db="EMBL/GenBank/DDBJ databases">
        <authorList>
            <person name="Sun Q."/>
            <person name="Mori K."/>
        </authorList>
    </citation>
    <scope>NUCLEOTIDE SEQUENCE [LARGE SCALE GENOMIC DNA]</scope>
    <source>
        <strain evidence="16 17">CCM 7957</strain>
    </source>
</reference>
<dbReference type="NCBIfam" id="TIGR01241">
    <property type="entry name" value="FtsH_fam"/>
    <property type="match status" value="1"/>
</dbReference>
<feature type="coiled-coil region" evidence="13">
    <location>
        <begin position="579"/>
        <end position="614"/>
    </location>
</feature>
<evidence type="ECO:0000313" key="17">
    <source>
        <dbReference type="Proteomes" id="UP001589783"/>
    </source>
</evidence>
<evidence type="ECO:0000256" key="8">
    <source>
        <dbReference type="ARBA" id="ARBA00022840"/>
    </source>
</evidence>
<evidence type="ECO:0000256" key="6">
    <source>
        <dbReference type="ARBA" id="ARBA00022801"/>
    </source>
</evidence>
<evidence type="ECO:0000313" key="16">
    <source>
        <dbReference type="EMBL" id="MFC0314694.1"/>
    </source>
</evidence>
<keyword evidence="10 11" id="KW-0472">Membrane</keyword>
<keyword evidence="17" id="KW-1185">Reference proteome</keyword>
<evidence type="ECO:0000256" key="2">
    <source>
        <dbReference type="ARBA" id="ARBA00010044"/>
    </source>
</evidence>
<comment type="subcellular location">
    <subcellularLocation>
        <location evidence="11">Cell membrane</location>
        <topology evidence="11">Multi-pass membrane protein</topology>
        <orientation evidence="11">Cytoplasmic side</orientation>
    </subcellularLocation>
    <subcellularLocation>
        <location evidence="1">Membrane</location>
    </subcellularLocation>
</comment>
<dbReference type="SUPFAM" id="SSF52540">
    <property type="entry name" value="P-loop containing nucleoside triphosphate hydrolases"/>
    <property type="match status" value="1"/>
</dbReference>
<feature type="domain" description="AAA+ ATPase" evidence="15">
    <location>
        <begin position="199"/>
        <end position="338"/>
    </location>
</feature>
<evidence type="ECO:0000256" key="11">
    <source>
        <dbReference type="HAMAP-Rule" id="MF_01458"/>
    </source>
</evidence>
<evidence type="ECO:0000256" key="10">
    <source>
        <dbReference type="ARBA" id="ARBA00023136"/>
    </source>
</evidence>
<keyword evidence="9 11" id="KW-0482">Metalloprotease</keyword>
<keyword evidence="7 11" id="KW-0862">Zinc</keyword>
<evidence type="ECO:0000256" key="3">
    <source>
        <dbReference type="ARBA" id="ARBA00022670"/>
    </source>
</evidence>
<feature type="active site" evidence="11">
    <location>
        <position position="430"/>
    </location>
</feature>
<organism evidence="16 17">
    <name type="scientific">Gordonia phosphorivorans</name>
    <dbReference type="NCBI Taxonomy" id="1056982"/>
    <lineage>
        <taxon>Bacteria</taxon>
        <taxon>Bacillati</taxon>
        <taxon>Actinomycetota</taxon>
        <taxon>Actinomycetes</taxon>
        <taxon>Mycobacteriales</taxon>
        <taxon>Gordoniaceae</taxon>
        <taxon>Gordonia</taxon>
    </lineage>
</organism>
<dbReference type="Pfam" id="PF00004">
    <property type="entry name" value="AAA"/>
    <property type="match status" value="1"/>
</dbReference>
<evidence type="ECO:0000256" key="12">
    <source>
        <dbReference type="RuleBase" id="RU003651"/>
    </source>
</evidence>
<keyword evidence="5 11" id="KW-0547">Nucleotide-binding</keyword>
<keyword evidence="3 11" id="KW-0645">Protease</keyword>
<comment type="function">
    <text evidence="11">Acts as a processive, ATP-dependent zinc metallopeptidase for both cytoplasmic and membrane proteins. Plays a role in the quality control of integral membrane proteins.</text>
</comment>
<dbReference type="InterPro" id="IPR000642">
    <property type="entry name" value="Peptidase_M41"/>
</dbReference>
<keyword evidence="8 11" id="KW-0067">ATP-binding</keyword>
<dbReference type="PANTHER" id="PTHR23076:SF97">
    <property type="entry name" value="ATP-DEPENDENT ZINC METALLOPROTEASE YME1L1"/>
    <property type="match status" value="1"/>
</dbReference>
<feature type="binding site" evidence="11">
    <location>
        <position position="505"/>
    </location>
    <ligand>
        <name>Zn(2+)</name>
        <dbReference type="ChEBI" id="CHEBI:29105"/>
        <note>catalytic</note>
    </ligand>
</feature>
<dbReference type="GO" id="GO:0008237">
    <property type="term" value="F:metallopeptidase activity"/>
    <property type="evidence" value="ECO:0007669"/>
    <property type="project" value="UniProtKB-KW"/>
</dbReference>
<comment type="subunit">
    <text evidence="11">Homohexamer.</text>
</comment>
<proteinExistence type="inferred from homology"/>
<feature type="binding site" evidence="11">
    <location>
        <position position="433"/>
    </location>
    <ligand>
        <name>Zn(2+)</name>
        <dbReference type="ChEBI" id="CHEBI:29105"/>
        <note>catalytic</note>
    </ligand>
</feature>
<keyword evidence="6 11" id="KW-0378">Hydrolase</keyword>
<dbReference type="InterPro" id="IPR003593">
    <property type="entry name" value="AAA+_ATPase"/>
</dbReference>
<evidence type="ECO:0000256" key="14">
    <source>
        <dbReference type="SAM" id="MobiDB-lite"/>
    </source>
</evidence>
<feature type="compositionally biased region" description="Low complexity" evidence="14">
    <location>
        <begin position="749"/>
        <end position="760"/>
    </location>
</feature>
<dbReference type="PANTHER" id="PTHR23076">
    <property type="entry name" value="METALLOPROTEASE M41 FTSH"/>
    <property type="match status" value="1"/>
</dbReference>
<dbReference type="RefSeq" id="WP_382362691.1">
    <property type="nucleotide sequence ID" value="NZ_JBHLWV010000016.1"/>
</dbReference>
<dbReference type="InterPro" id="IPR027417">
    <property type="entry name" value="P-loop_NTPase"/>
</dbReference>
<dbReference type="InterPro" id="IPR037219">
    <property type="entry name" value="Peptidase_M41-like"/>
</dbReference>